<gene>
    <name evidence="1" type="ORF">EG244_06605</name>
</gene>
<dbReference type="Proteomes" id="UP000282125">
    <property type="component" value="Unassembled WGS sequence"/>
</dbReference>
<dbReference type="EMBL" id="RRAZ01000007">
    <property type="protein sequence ID" value="RRH76420.1"/>
    <property type="molecule type" value="Genomic_DNA"/>
</dbReference>
<name>A0A3P3DQA3_9RHOB</name>
<reference evidence="1 2" key="1">
    <citation type="submission" date="2018-11" db="EMBL/GenBank/DDBJ databases">
        <title>Gemmobacter sp. nov., YIM 102744-1 draft genome.</title>
        <authorList>
            <person name="Li G."/>
            <person name="Jiang Y."/>
        </authorList>
    </citation>
    <scope>NUCLEOTIDE SEQUENCE [LARGE SCALE GENOMIC DNA]</scope>
    <source>
        <strain evidence="1 2">YIM 102744-1</strain>
    </source>
</reference>
<evidence type="ECO:0000313" key="1">
    <source>
        <dbReference type="EMBL" id="RRH76420.1"/>
    </source>
</evidence>
<accession>A0A3P3DQA3</accession>
<organism evidence="1 2">
    <name type="scientific">Falsigemmobacter faecalis</name>
    <dbReference type="NCBI Taxonomy" id="2488730"/>
    <lineage>
        <taxon>Bacteria</taxon>
        <taxon>Pseudomonadati</taxon>
        <taxon>Pseudomonadota</taxon>
        <taxon>Alphaproteobacteria</taxon>
        <taxon>Rhodobacterales</taxon>
        <taxon>Paracoccaceae</taxon>
        <taxon>Falsigemmobacter</taxon>
    </lineage>
</organism>
<dbReference type="OrthoDB" id="2380306at2"/>
<dbReference type="AlphaFoldDB" id="A0A3P3DQA3"/>
<proteinExistence type="predicted"/>
<evidence type="ECO:0000313" key="2">
    <source>
        <dbReference type="Proteomes" id="UP000282125"/>
    </source>
</evidence>
<comment type="caution">
    <text evidence="1">The sequence shown here is derived from an EMBL/GenBank/DDBJ whole genome shotgun (WGS) entry which is preliminary data.</text>
</comment>
<keyword evidence="2" id="KW-1185">Reference proteome</keyword>
<protein>
    <submittedName>
        <fullName evidence="1">Uncharacterized protein</fullName>
    </submittedName>
</protein>
<dbReference type="RefSeq" id="WP_124964223.1">
    <property type="nucleotide sequence ID" value="NZ_RRAZ01000007.1"/>
</dbReference>
<sequence>MQRIRLRPFERADTGACLAPSDSNLPNAFALGVRIFFADWLRDHAFGPRPCLVPEAARGIRAWDGTAV</sequence>